<dbReference type="WBParaSite" id="TCONS_00014052.p1">
    <property type="protein sequence ID" value="TCONS_00014052.p1"/>
    <property type="gene ID" value="XLOC_009206"/>
</dbReference>
<dbReference type="AlphaFoldDB" id="A0AAF5DJG9"/>
<feature type="coiled-coil region" evidence="1">
    <location>
        <begin position="7"/>
        <end position="65"/>
    </location>
</feature>
<feature type="domain" description="Mos1 transposase HTH" evidence="2">
    <location>
        <begin position="64"/>
        <end position="112"/>
    </location>
</feature>
<proteinExistence type="predicted"/>
<evidence type="ECO:0000313" key="3">
    <source>
        <dbReference type="Proteomes" id="UP000035681"/>
    </source>
</evidence>
<dbReference type="InterPro" id="IPR041426">
    <property type="entry name" value="Mos1_HTH"/>
</dbReference>
<dbReference type="InterPro" id="IPR036397">
    <property type="entry name" value="RNaseH_sf"/>
</dbReference>
<keyword evidence="3" id="KW-1185">Reference proteome</keyword>
<organism evidence="3 4">
    <name type="scientific">Strongyloides stercoralis</name>
    <name type="common">Threadworm</name>
    <dbReference type="NCBI Taxonomy" id="6248"/>
    <lineage>
        <taxon>Eukaryota</taxon>
        <taxon>Metazoa</taxon>
        <taxon>Ecdysozoa</taxon>
        <taxon>Nematoda</taxon>
        <taxon>Chromadorea</taxon>
        <taxon>Rhabditida</taxon>
        <taxon>Tylenchina</taxon>
        <taxon>Panagrolaimomorpha</taxon>
        <taxon>Strongyloidoidea</taxon>
        <taxon>Strongyloididae</taxon>
        <taxon>Strongyloides</taxon>
    </lineage>
</organism>
<dbReference type="PANTHER" id="PTHR46060:SF1">
    <property type="entry name" value="MARINER MOS1 TRANSPOSASE-LIKE PROTEIN"/>
    <property type="match status" value="1"/>
</dbReference>
<reference evidence="4" key="1">
    <citation type="submission" date="2024-02" db="UniProtKB">
        <authorList>
            <consortium name="WormBaseParasite"/>
        </authorList>
    </citation>
    <scope>IDENTIFICATION</scope>
</reference>
<sequence>NEKKEDLENIEEIIESFFNEQNCLNREYALIKKLLYDKIKFKEVLTEFYEKLKRLTDDAKKCTKQLRTALIFCFHLEKIAAESYQLFQETYGERVPLQDTCEQWFRRFKSGDFDVTDKKHGKPPKKYEDSELQALLYEDDAQTQKQLAKQLSPGETINAKRYQQQLIDLGRLLLSKRPEYQQRQHKVILFHDNAPSHKTKLVHDTLEALKWEVLPHAAYSPDLALFDYHLFASMGHALAEQRFCSYEDVKK</sequence>
<keyword evidence="1" id="KW-0175">Coiled coil</keyword>
<dbReference type="Proteomes" id="UP000035681">
    <property type="component" value="Unplaced"/>
</dbReference>
<name>A0AAF5DJG9_STRER</name>
<dbReference type="GO" id="GO:0003676">
    <property type="term" value="F:nucleic acid binding"/>
    <property type="evidence" value="ECO:0007669"/>
    <property type="project" value="InterPro"/>
</dbReference>
<dbReference type="Gene3D" id="1.10.10.1450">
    <property type="match status" value="1"/>
</dbReference>
<dbReference type="Gene3D" id="3.30.420.10">
    <property type="entry name" value="Ribonuclease H-like superfamily/Ribonuclease H"/>
    <property type="match status" value="1"/>
</dbReference>
<evidence type="ECO:0000256" key="1">
    <source>
        <dbReference type="SAM" id="Coils"/>
    </source>
</evidence>
<protein>
    <recommendedName>
        <fullName evidence="2">Mos1 transposase HTH domain-containing protein</fullName>
    </recommendedName>
</protein>
<accession>A0AAF5DJG9</accession>
<evidence type="ECO:0000313" key="4">
    <source>
        <dbReference type="WBParaSite" id="TCONS_00014052.p1"/>
    </source>
</evidence>
<dbReference type="InterPro" id="IPR052709">
    <property type="entry name" value="Transposase-MT_Hybrid"/>
</dbReference>
<dbReference type="Pfam" id="PF17906">
    <property type="entry name" value="HTH_48"/>
    <property type="match status" value="1"/>
</dbReference>
<dbReference type="PANTHER" id="PTHR46060">
    <property type="entry name" value="MARINER MOS1 TRANSPOSASE-LIKE PROTEIN"/>
    <property type="match status" value="1"/>
</dbReference>
<evidence type="ECO:0000259" key="2">
    <source>
        <dbReference type="Pfam" id="PF17906"/>
    </source>
</evidence>